<keyword evidence="3" id="KW-1185">Reference proteome</keyword>
<dbReference type="AlphaFoldDB" id="A0A1Y0I4T9"/>
<feature type="transmembrane region" description="Helical" evidence="1">
    <location>
        <begin position="12"/>
        <end position="37"/>
    </location>
</feature>
<dbReference type="EMBL" id="CP021425">
    <property type="protein sequence ID" value="ARU54433.1"/>
    <property type="molecule type" value="Genomic_DNA"/>
</dbReference>
<sequence>MSQAAFNNKRKGIIKLVTITMVTFVFSGCSMINHMIYKTTGMVLQGYTEEHIVPFTLEQDDLEMGCALSEATTPLLMSFGRVTASPDQIGTMLYLSAGTCEEQRALEDELRYLRAIKEQRPDEAEDALIAQKRHLVKAAKRQFEGWNRLVAHYGEPGGAECPELDNEFDQFIWLAGLLSGLQSLNSEIQSTSTIGVPKNIAAKVERAAGCLEDDAWWGAPMALKATVWAMLPGAEPQGESAWERLEAADKKGIKARVRLTHVLHALAAYTKGDMERVRNVIRAHAEAIQKKPARPTHRLIDAIATYNIQALSDRLWTQNTGHRTPVGGLGTFWDDKKESNVETIELDDFL</sequence>
<name>A0A1Y0I4T9_9GAMM</name>
<accession>A0A1Y0I4T9</accession>
<gene>
    <name evidence="2" type="ORF">OLMES_0327</name>
</gene>
<evidence type="ECO:0000313" key="3">
    <source>
        <dbReference type="Proteomes" id="UP000196027"/>
    </source>
</evidence>
<dbReference type="Proteomes" id="UP000196027">
    <property type="component" value="Chromosome"/>
</dbReference>
<keyword evidence="1" id="KW-1133">Transmembrane helix</keyword>
<keyword evidence="1" id="KW-0812">Transmembrane</keyword>
<dbReference type="KEGG" id="ome:OLMES_0327"/>
<keyword evidence="1" id="KW-0472">Membrane</keyword>
<evidence type="ECO:0000256" key="1">
    <source>
        <dbReference type="SAM" id="Phobius"/>
    </source>
</evidence>
<evidence type="ECO:0000313" key="2">
    <source>
        <dbReference type="EMBL" id="ARU54433.1"/>
    </source>
</evidence>
<protein>
    <submittedName>
        <fullName evidence="2">Exported protein</fullName>
    </submittedName>
</protein>
<proteinExistence type="predicted"/>
<reference evidence="2 3" key="1">
    <citation type="submission" date="2017-05" db="EMBL/GenBank/DDBJ databases">
        <title>Genomic insights into alkan degradation activity of Oleiphilus messinensis.</title>
        <authorList>
            <person name="Kozyavkin S.A."/>
            <person name="Slesarev A.I."/>
            <person name="Golyshin P.N."/>
            <person name="Korzhenkov A."/>
            <person name="Golyshina O.N."/>
            <person name="Toshchakov S.V."/>
        </authorList>
    </citation>
    <scope>NUCLEOTIDE SEQUENCE [LARGE SCALE GENOMIC DNA]</scope>
    <source>
        <strain evidence="2 3">ME102</strain>
    </source>
</reference>
<dbReference type="RefSeq" id="WP_232465244.1">
    <property type="nucleotide sequence ID" value="NZ_CP021425.1"/>
</dbReference>
<organism evidence="2 3">
    <name type="scientific">Oleiphilus messinensis</name>
    <dbReference type="NCBI Taxonomy" id="141451"/>
    <lineage>
        <taxon>Bacteria</taxon>
        <taxon>Pseudomonadati</taxon>
        <taxon>Pseudomonadota</taxon>
        <taxon>Gammaproteobacteria</taxon>
        <taxon>Oceanospirillales</taxon>
        <taxon>Oleiphilaceae</taxon>
        <taxon>Oleiphilus</taxon>
    </lineage>
</organism>